<keyword evidence="2" id="KW-1185">Reference proteome</keyword>
<comment type="caution">
    <text evidence="1">The sequence shown here is derived from an EMBL/GenBank/DDBJ whole genome shotgun (WGS) entry which is preliminary data.</text>
</comment>
<gene>
    <name evidence="1" type="ORF">HHI36_009925</name>
</gene>
<sequence>MTDIDDKVKYLNSSLLSVFDRLAPLTTVKKTKPGAPWLTCNIKVLMKLRDKAKSRFRPTKSAAHFEYYKILRNYTTSAVRNEKKGYFDHSYSTKNFKHLWKKLRNHGAINRNEKVEMPLYLRNADDINEYFIKSIPKNNSSNAELINYFEDNIGSGVDENSFDFK</sequence>
<organism evidence="1 2">
    <name type="scientific">Cryptolaemus montrouzieri</name>
    <dbReference type="NCBI Taxonomy" id="559131"/>
    <lineage>
        <taxon>Eukaryota</taxon>
        <taxon>Metazoa</taxon>
        <taxon>Ecdysozoa</taxon>
        <taxon>Arthropoda</taxon>
        <taxon>Hexapoda</taxon>
        <taxon>Insecta</taxon>
        <taxon>Pterygota</taxon>
        <taxon>Neoptera</taxon>
        <taxon>Endopterygota</taxon>
        <taxon>Coleoptera</taxon>
        <taxon>Polyphaga</taxon>
        <taxon>Cucujiformia</taxon>
        <taxon>Coccinelloidea</taxon>
        <taxon>Coccinellidae</taxon>
        <taxon>Scymninae</taxon>
        <taxon>Scymnini</taxon>
        <taxon>Cryptolaemus</taxon>
    </lineage>
</organism>
<evidence type="ECO:0000313" key="1">
    <source>
        <dbReference type="EMBL" id="KAL3265722.1"/>
    </source>
</evidence>
<protein>
    <submittedName>
        <fullName evidence="1">Uncharacterized protein</fullName>
    </submittedName>
</protein>
<reference evidence="1 2" key="1">
    <citation type="journal article" date="2021" name="BMC Biol.">
        <title>Horizontally acquired antibacterial genes associated with adaptive radiation of ladybird beetles.</title>
        <authorList>
            <person name="Li H.S."/>
            <person name="Tang X.F."/>
            <person name="Huang Y.H."/>
            <person name="Xu Z.Y."/>
            <person name="Chen M.L."/>
            <person name="Du X.Y."/>
            <person name="Qiu B.Y."/>
            <person name="Chen P.T."/>
            <person name="Zhang W."/>
            <person name="Slipinski A."/>
            <person name="Escalona H.E."/>
            <person name="Waterhouse R.M."/>
            <person name="Zwick A."/>
            <person name="Pang H."/>
        </authorList>
    </citation>
    <scope>NUCLEOTIDE SEQUENCE [LARGE SCALE GENOMIC DNA]</scope>
    <source>
        <strain evidence="1">SYSU2018</strain>
    </source>
</reference>
<accession>A0ABD2MHM7</accession>
<dbReference type="AlphaFoldDB" id="A0ABD2MHM7"/>
<evidence type="ECO:0000313" key="2">
    <source>
        <dbReference type="Proteomes" id="UP001516400"/>
    </source>
</evidence>
<proteinExistence type="predicted"/>
<dbReference type="EMBL" id="JABFTP020000001">
    <property type="protein sequence ID" value="KAL3265722.1"/>
    <property type="molecule type" value="Genomic_DNA"/>
</dbReference>
<dbReference type="Proteomes" id="UP001516400">
    <property type="component" value="Unassembled WGS sequence"/>
</dbReference>
<name>A0ABD2MHM7_9CUCU</name>